<keyword evidence="4" id="KW-1185">Reference proteome</keyword>
<evidence type="ECO:0000313" key="3">
    <source>
        <dbReference type="EnsemblMetazoa" id="G28158.2:cds"/>
    </source>
</evidence>
<dbReference type="Pfam" id="PF05760">
    <property type="entry name" value="IER"/>
    <property type="match status" value="1"/>
</dbReference>
<dbReference type="InterPro" id="IPR008653">
    <property type="entry name" value="IER"/>
</dbReference>
<feature type="compositionally biased region" description="Basic and acidic residues" evidence="2">
    <location>
        <begin position="89"/>
        <end position="115"/>
    </location>
</feature>
<dbReference type="OrthoDB" id="6358394at2759"/>
<dbReference type="PANTHER" id="PTHR15895">
    <property type="entry name" value="IMMEDIATE EARLY RESPONSE GENE"/>
    <property type="match status" value="1"/>
</dbReference>
<dbReference type="AlphaFoldDB" id="A0A8W8LIA8"/>
<accession>A0A8W8LIA8</accession>
<proteinExistence type="inferred from homology"/>
<evidence type="ECO:0008006" key="5">
    <source>
        <dbReference type="Google" id="ProtNLM"/>
    </source>
</evidence>
<comment type="similarity">
    <text evidence="1">Belongs to the IER family.</text>
</comment>
<evidence type="ECO:0000313" key="4">
    <source>
        <dbReference type="Proteomes" id="UP000005408"/>
    </source>
</evidence>
<name>A0A8W8LIA8_MAGGI</name>
<dbReference type="EnsemblMetazoa" id="G28158.2">
    <property type="protein sequence ID" value="G28158.2:cds"/>
    <property type="gene ID" value="G28158"/>
</dbReference>
<dbReference type="OMA" id="TAYMMEN"/>
<feature type="compositionally biased region" description="Polar residues" evidence="2">
    <location>
        <begin position="74"/>
        <end position="88"/>
    </location>
</feature>
<feature type="region of interest" description="Disordered" evidence="2">
    <location>
        <begin position="65"/>
        <end position="117"/>
    </location>
</feature>
<sequence>MSTEAQRLMALSLGKIAASRQQRGGINLHKNLLVASVLHKARTAYMMENLQTVLANRRAQAEAREQSKKELKCQISTASSENTTNSKDSYTRDASSEVKRLRTENETPIHEDKENSPPAKCLRVENVKIEAERPSEKPEPCHEKFEANTQVTPLADAGHCTGGKEVTDYVSKPTQNCTRCASKRRRSLENSFDSDNCVLAKKARMENGPINGINSDNSVENMQTEPSQITSLVSIFNAGFEGLCEETTKEKETTDSNNNEKTFASSDNLFYAVQSINGFTIKDNGVSSCGTQVIDSSRDSISMATPIALTV</sequence>
<reference evidence="3" key="1">
    <citation type="submission" date="2022-08" db="UniProtKB">
        <authorList>
            <consortium name="EnsemblMetazoa"/>
        </authorList>
    </citation>
    <scope>IDENTIFICATION</scope>
    <source>
        <strain evidence="3">05x7-T-G4-1.051#20</strain>
    </source>
</reference>
<evidence type="ECO:0000256" key="2">
    <source>
        <dbReference type="SAM" id="MobiDB-lite"/>
    </source>
</evidence>
<dbReference type="Proteomes" id="UP000005408">
    <property type="component" value="Unassembled WGS sequence"/>
</dbReference>
<evidence type="ECO:0000256" key="1">
    <source>
        <dbReference type="ARBA" id="ARBA00006186"/>
    </source>
</evidence>
<organism evidence="3 4">
    <name type="scientific">Magallana gigas</name>
    <name type="common">Pacific oyster</name>
    <name type="synonym">Crassostrea gigas</name>
    <dbReference type="NCBI Taxonomy" id="29159"/>
    <lineage>
        <taxon>Eukaryota</taxon>
        <taxon>Metazoa</taxon>
        <taxon>Spiralia</taxon>
        <taxon>Lophotrochozoa</taxon>
        <taxon>Mollusca</taxon>
        <taxon>Bivalvia</taxon>
        <taxon>Autobranchia</taxon>
        <taxon>Pteriomorphia</taxon>
        <taxon>Ostreida</taxon>
        <taxon>Ostreoidea</taxon>
        <taxon>Ostreidae</taxon>
        <taxon>Magallana</taxon>
    </lineage>
</organism>
<protein>
    <recommendedName>
        <fullName evidence="5">Immediate early response gene 5-like protein</fullName>
    </recommendedName>
</protein>